<comment type="caution">
    <text evidence="7">The sequence shown here is derived from an EMBL/GenBank/DDBJ whole genome shotgun (WGS) entry which is preliminary data.</text>
</comment>
<comment type="subcellular location">
    <subcellularLocation>
        <location evidence="1">Cell envelope</location>
    </subcellularLocation>
</comment>
<dbReference type="PANTHER" id="PTHR35936">
    <property type="entry name" value="MEMBRANE-BOUND LYTIC MUREIN TRANSGLYCOSYLASE F"/>
    <property type="match status" value="1"/>
</dbReference>
<reference evidence="7 8" key="1">
    <citation type="submission" date="2018-11" db="EMBL/GenBank/DDBJ databases">
        <title>Genomic Encyclopedia of Type Strains, Phase IV (KMG-IV): sequencing the most valuable type-strain genomes for metagenomic binning, comparative biology and taxonomic classification.</title>
        <authorList>
            <person name="Goeker M."/>
        </authorList>
    </citation>
    <scope>NUCLEOTIDE SEQUENCE [LARGE SCALE GENOMIC DNA]</scope>
    <source>
        <strain evidence="7 8">DSM 26537</strain>
    </source>
</reference>
<evidence type="ECO:0000313" key="8">
    <source>
        <dbReference type="Proteomes" id="UP000273083"/>
    </source>
</evidence>
<dbReference type="InterPro" id="IPR018313">
    <property type="entry name" value="SBP_3_CS"/>
</dbReference>
<dbReference type="RefSeq" id="WP_123610113.1">
    <property type="nucleotide sequence ID" value="NZ_RJVG01000008.1"/>
</dbReference>
<dbReference type="PROSITE" id="PS51257">
    <property type="entry name" value="PROKAR_LIPOPROTEIN"/>
    <property type="match status" value="1"/>
</dbReference>
<protein>
    <submittedName>
        <fullName evidence="7">Amino acid ABC transporter substrate-binding protein (PAAT family)</fullName>
    </submittedName>
</protein>
<name>A0A3N1XI48_9FIRM</name>
<feature type="domain" description="Solute-binding protein family 3/N-terminal" evidence="6">
    <location>
        <begin position="41"/>
        <end position="264"/>
    </location>
</feature>
<accession>A0A3N1XI48</accession>
<dbReference type="PANTHER" id="PTHR35936:SF34">
    <property type="entry name" value="ABC TRANSPORTER EXTRACELLULAR-BINDING PROTEIN YCKB-RELATED"/>
    <property type="match status" value="1"/>
</dbReference>
<dbReference type="SMART" id="SM00062">
    <property type="entry name" value="PBPb"/>
    <property type="match status" value="1"/>
</dbReference>
<dbReference type="CDD" id="cd00996">
    <property type="entry name" value="PBP2_AatB_like"/>
    <property type="match status" value="1"/>
</dbReference>
<evidence type="ECO:0000256" key="2">
    <source>
        <dbReference type="ARBA" id="ARBA00010333"/>
    </source>
</evidence>
<dbReference type="SUPFAM" id="SSF53850">
    <property type="entry name" value="Periplasmic binding protein-like II"/>
    <property type="match status" value="1"/>
</dbReference>
<feature type="chain" id="PRO_5039626201" evidence="5">
    <location>
        <begin position="25"/>
        <end position="269"/>
    </location>
</feature>
<proteinExistence type="inferred from homology"/>
<dbReference type="PROSITE" id="PS01039">
    <property type="entry name" value="SBP_BACTERIAL_3"/>
    <property type="match status" value="1"/>
</dbReference>
<evidence type="ECO:0000259" key="6">
    <source>
        <dbReference type="SMART" id="SM00062"/>
    </source>
</evidence>
<keyword evidence="8" id="KW-1185">Reference proteome</keyword>
<dbReference type="Proteomes" id="UP000273083">
    <property type="component" value="Unassembled WGS sequence"/>
</dbReference>
<dbReference type="AlphaFoldDB" id="A0A3N1XI48"/>
<organism evidence="7 8">
    <name type="scientific">Mobilisporobacter senegalensis</name>
    <dbReference type="NCBI Taxonomy" id="1329262"/>
    <lineage>
        <taxon>Bacteria</taxon>
        <taxon>Bacillati</taxon>
        <taxon>Bacillota</taxon>
        <taxon>Clostridia</taxon>
        <taxon>Lachnospirales</taxon>
        <taxon>Lachnospiraceae</taxon>
        <taxon>Mobilisporobacter</taxon>
    </lineage>
</organism>
<evidence type="ECO:0000313" key="7">
    <source>
        <dbReference type="EMBL" id="ROR26406.1"/>
    </source>
</evidence>
<comment type="similarity">
    <text evidence="2 4">Belongs to the bacterial solute-binding protein 3 family.</text>
</comment>
<sequence>MKKMTKISVLILMMAILLMGCGKSDANKADTSLQDIKDKGSLVLGLDDAFPPMGFKNDDQEIVGFDIDVAKEVANRIGVELELTPISWDAKEQELATKHIDCIWNGFTKNADRESKMALSIPYMKNTQVAIVLTDSGINTLEDLAGKTVVLQNASTASDAMDQNEEFKNSLKELIKVDDNVQALMDLKVGGSDAVVMDEVVARYYVEKEQGTYKVLDTTLSEEEYVIGFRKGENALTEEVNKHLKDMAKEGLLAEISEKWVGKDLTIVE</sequence>
<evidence type="ECO:0000256" key="3">
    <source>
        <dbReference type="ARBA" id="ARBA00022729"/>
    </source>
</evidence>
<dbReference type="OrthoDB" id="9775197at2"/>
<dbReference type="GO" id="GO:0030313">
    <property type="term" value="C:cell envelope"/>
    <property type="evidence" value="ECO:0007669"/>
    <property type="project" value="UniProtKB-SubCell"/>
</dbReference>
<keyword evidence="3 5" id="KW-0732">Signal</keyword>
<evidence type="ECO:0000256" key="4">
    <source>
        <dbReference type="RuleBase" id="RU003744"/>
    </source>
</evidence>
<feature type="signal peptide" evidence="5">
    <location>
        <begin position="1"/>
        <end position="24"/>
    </location>
</feature>
<evidence type="ECO:0000256" key="1">
    <source>
        <dbReference type="ARBA" id="ARBA00004196"/>
    </source>
</evidence>
<evidence type="ECO:0000256" key="5">
    <source>
        <dbReference type="SAM" id="SignalP"/>
    </source>
</evidence>
<dbReference type="EMBL" id="RJVG01000008">
    <property type="protein sequence ID" value="ROR26406.1"/>
    <property type="molecule type" value="Genomic_DNA"/>
</dbReference>
<dbReference type="Gene3D" id="3.40.190.10">
    <property type="entry name" value="Periplasmic binding protein-like II"/>
    <property type="match status" value="2"/>
</dbReference>
<dbReference type="InterPro" id="IPR001638">
    <property type="entry name" value="Solute-binding_3/MltF_N"/>
</dbReference>
<dbReference type="Pfam" id="PF00497">
    <property type="entry name" value="SBP_bac_3"/>
    <property type="match status" value="1"/>
</dbReference>
<gene>
    <name evidence="7" type="ORF">EDD66_108128</name>
</gene>